<organism evidence="2 3">
    <name type="scientific">Xylaria bambusicola</name>
    <dbReference type="NCBI Taxonomy" id="326684"/>
    <lineage>
        <taxon>Eukaryota</taxon>
        <taxon>Fungi</taxon>
        <taxon>Dikarya</taxon>
        <taxon>Ascomycota</taxon>
        <taxon>Pezizomycotina</taxon>
        <taxon>Sordariomycetes</taxon>
        <taxon>Xylariomycetidae</taxon>
        <taxon>Xylariales</taxon>
        <taxon>Xylariaceae</taxon>
        <taxon>Xylaria</taxon>
    </lineage>
</organism>
<accession>A0AAN7UA75</accession>
<protein>
    <submittedName>
        <fullName evidence="2">Uncharacterized protein</fullName>
    </submittedName>
</protein>
<name>A0AAN7UA75_9PEZI</name>
<reference evidence="2 3" key="1">
    <citation type="submission" date="2023-10" db="EMBL/GenBank/DDBJ databases">
        <title>Draft genome sequence of Xylaria bambusicola isolate GMP-LS, the root and basal stem rot pathogen of sugarcane in Indonesia.</title>
        <authorList>
            <person name="Selvaraj P."/>
            <person name="Muralishankar V."/>
            <person name="Muruganantham S."/>
            <person name="Sp S."/>
            <person name="Haryani S."/>
            <person name="Lau K.J.X."/>
            <person name="Naqvi N.I."/>
        </authorList>
    </citation>
    <scope>NUCLEOTIDE SEQUENCE [LARGE SCALE GENOMIC DNA]</scope>
    <source>
        <strain evidence="2">GMP-LS</strain>
    </source>
</reference>
<dbReference type="Proteomes" id="UP001305414">
    <property type="component" value="Unassembled WGS sequence"/>
</dbReference>
<sequence>MTKMREELRGAANTAARSQHRLQQDGRYTFVSDRGGEERIDRCDIVIHSDEEIVRRIKRAQSLIFAPSLVPFVPNISAPERKHEDPSMIRALEHDNLAPVPSRKRLRRSEGHEIRFCARVSEPDALDASEPFLDEPCEARLGGMGPAVAQPALRRLRDGG</sequence>
<dbReference type="AlphaFoldDB" id="A0AAN7UA75"/>
<evidence type="ECO:0000256" key="1">
    <source>
        <dbReference type="SAM" id="MobiDB-lite"/>
    </source>
</evidence>
<comment type="caution">
    <text evidence="2">The sequence shown here is derived from an EMBL/GenBank/DDBJ whole genome shotgun (WGS) entry which is preliminary data.</text>
</comment>
<evidence type="ECO:0000313" key="3">
    <source>
        <dbReference type="Proteomes" id="UP001305414"/>
    </source>
</evidence>
<keyword evidence="3" id="KW-1185">Reference proteome</keyword>
<proteinExistence type="predicted"/>
<dbReference type="EMBL" id="JAWHQM010000001">
    <property type="protein sequence ID" value="KAK5624763.1"/>
    <property type="molecule type" value="Genomic_DNA"/>
</dbReference>
<gene>
    <name evidence="2" type="ORF">RRF57_000479</name>
</gene>
<evidence type="ECO:0000313" key="2">
    <source>
        <dbReference type="EMBL" id="KAK5624763.1"/>
    </source>
</evidence>
<feature type="region of interest" description="Disordered" evidence="1">
    <location>
        <begin position="1"/>
        <end position="21"/>
    </location>
</feature>